<keyword evidence="4" id="KW-1185">Reference proteome</keyword>
<dbReference type="GO" id="GO:0005524">
    <property type="term" value="F:ATP binding"/>
    <property type="evidence" value="ECO:0007669"/>
    <property type="project" value="InterPro"/>
</dbReference>
<dbReference type="PANTHER" id="PTHR37542">
    <property type="entry name" value="HELO DOMAIN-CONTAINING PROTEIN-RELATED"/>
    <property type="match status" value="1"/>
</dbReference>
<accession>A0A9P9F7D4</accession>
<reference evidence="3" key="1">
    <citation type="journal article" date="2021" name="Nat. Commun.">
        <title>Genetic determinants of endophytism in the Arabidopsis root mycobiome.</title>
        <authorList>
            <person name="Mesny F."/>
            <person name="Miyauchi S."/>
            <person name="Thiergart T."/>
            <person name="Pickel B."/>
            <person name="Atanasova L."/>
            <person name="Karlsson M."/>
            <person name="Huettel B."/>
            <person name="Barry K.W."/>
            <person name="Haridas S."/>
            <person name="Chen C."/>
            <person name="Bauer D."/>
            <person name="Andreopoulos W."/>
            <person name="Pangilinan J."/>
            <person name="LaButti K."/>
            <person name="Riley R."/>
            <person name="Lipzen A."/>
            <person name="Clum A."/>
            <person name="Drula E."/>
            <person name="Henrissat B."/>
            <person name="Kohler A."/>
            <person name="Grigoriev I.V."/>
            <person name="Martin F.M."/>
            <person name="Hacquard S."/>
        </authorList>
    </citation>
    <scope>NUCLEOTIDE SEQUENCE</scope>
    <source>
        <strain evidence="3">MPI-CAGE-AT-0147</strain>
    </source>
</reference>
<feature type="domain" description="Protein kinase" evidence="2">
    <location>
        <begin position="168"/>
        <end position="558"/>
    </location>
</feature>
<organism evidence="3 4">
    <name type="scientific">Dactylonectria macrodidyma</name>
    <dbReference type="NCBI Taxonomy" id="307937"/>
    <lineage>
        <taxon>Eukaryota</taxon>
        <taxon>Fungi</taxon>
        <taxon>Dikarya</taxon>
        <taxon>Ascomycota</taxon>
        <taxon>Pezizomycotina</taxon>
        <taxon>Sordariomycetes</taxon>
        <taxon>Hypocreomycetidae</taxon>
        <taxon>Hypocreales</taxon>
        <taxon>Nectriaceae</taxon>
        <taxon>Dactylonectria</taxon>
    </lineage>
</organism>
<sequence>MLNWAATRPTGCQKHCHTKSCTTLFNTNWPQSSRKLALGIAGLVAGLPAFVEFIGTLGDAVLSRIKHEDDQYWKKLDLVIKVNKSQIQEICHFIHKKGTAAPEDLKYEVVQIFQAIRDTLTRLLTLFAGVGPGNQILRSAKLSAAQKKKIEAEVSLIEEWNKRILMRTLAFVSFGGGKLPPKMMTDSDDEHKTLALRKVESLRDSIDESLKNARNESQVLLNQTAQQDGQALPDSQLMLQTALDASEKPLVVEYRKYNDDAREHEIRYHHQVVCDVAKILRQADPSFMGLLYCKGFVWDRLKCRFELHFPRPPGLHNPRTLLNLLTDPETKKKGVRHALNQRVALAKSIVTAIFFLHAANFVHKQIRPDNVLVFEDELTALVSTSSSGGSQASTKKLGYPYVLGKPFLVGFDNVRKADAASLMLPEEDWKRNIYLSPERQRLQRGDEFRMQHDIYSLGVVLIEIAYWASFQDKGSTKLGHIVWKGSILRTPEDLKKTYLGLATGAVSRLMGQKYADAVIACLTGLQSESGLSFEDEDGIVIGTRYITEVIKKLEEISM</sequence>
<dbReference type="PROSITE" id="PS50011">
    <property type="entry name" value="PROTEIN_KINASE_DOM"/>
    <property type="match status" value="1"/>
</dbReference>
<dbReference type="Proteomes" id="UP000738349">
    <property type="component" value="Unassembled WGS sequence"/>
</dbReference>
<name>A0A9P9F7D4_9HYPO</name>
<evidence type="ECO:0000256" key="1">
    <source>
        <dbReference type="SAM" id="Coils"/>
    </source>
</evidence>
<proteinExistence type="predicted"/>
<dbReference type="SUPFAM" id="SSF56112">
    <property type="entry name" value="Protein kinase-like (PK-like)"/>
    <property type="match status" value="1"/>
</dbReference>
<comment type="caution">
    <text evidence="3">The sequence shown here is derived from an EMBL/GenBank/DDBJ whole genome shotgun (WGS) entry which is preliminary data.</text>
</comment>
<evidence type="ECO:0000313" key="4">
    <source>
        <dbReference type="Proteomes" id="UP000738349"/>
    </source>
</evidence>
<protein>
    <recommendedName>
        <fullName evidence="2">Protein kinase domain-containing protein</fullName>
    </recommendedName>
</protein>
<gene>
    <name evidence="3" type="ORF">EDB81DRAFT_841724</name>
</gene>
<dbReference type="EMBL" id="JAGMUV010000006">
    <property type="protein sequence ID" value="KAH7153546.1"/>
    <property type="molecule type" value="Genomic_DNA"/>
</dbReference>
<evidence type="ECO:0000259" key="2">
    <source>
        <dbReference type="PROSITE" id="PS50011"/>
    </source>
</evidence>
<dbReference type="PANTHER" id="PTHR37542:SF3">
    <property type="entry name" value="PRION-INHIBITION AND PROPAGATION HELO DOMAIN-CONTAINING PROTEIN"/>
    <property type="match status" value="1"/>
</dbReference>
<dbReference type="OrthoDB" id="1911848at2759"/>
<evidence type="ECO:0000313" key="3">
    <source>
        <dbReference type="EMBL" id="KAH7153546.1"/>
    </source>
</evidence>
<dbReference type="GO" id="GO:0004672">
    <property type="term" value="F:protein kinase activity"/>
    <property type="evidence" value="ECO:0007669"/>
    <property type="project" value="InterPro"/>
</dbReference>
<dbReference type="AlphaFoldDB" id="A0A9P9F7D4"/>
<dbReference type="Gene3D" id="1.10.510.10">
    <property type="entry name" value="Transferase(Phosphotransferase) domain 1"/>
    <property type="match status" value="1"/>
</dbReference>
<keyword evidence="1" id="KW-0175">Coiled coil</keyword>
<feature type="coiled-coil region" evidence="1">
    <location>
        <begin position="196"/>
        <end position="223"/>
    </location>
</feature>
<dbReference type="InterPro" id="IPR000719">
    <property type="entry name" value="Prot_kinase_dom"/>
</dbReference>
<dbReference type="InterPro" id="IPR011009">
    <property type="entry name" value="Kinase-like_dom_sf"/>
</dbReference>